<dbReference type="SUPFAM" id="SSF53335">
    <property type="entry name" value="S-adenosyl-L-methionine-dependent methyltransferases"/>
    <property type="match status" value="1"/>
</dbReference>
<dbReference type="EC" id="2.1.1.216" evidence="7 10"/>
<evidence type="ECO:0000256" key="2">
    <source>
        <dbReference type="ARBA" id="ARBA00022603"/>
    </source>
</evidence>
<evidence type="ECO:0000256" key="4">
    <source>
        <dbReference type="ARBA" id="ARBA00022691"/>
    </source>
</evidence>
<evidence type="ECO:0000256" key="1">
    <source>
        <dbReference type="ARBA" id="ARBA00022555"/>
    </source>
</evidence>
<keyword evidence="12" id="KW-1185">Reference proteome</keyword>
<dbReference type="InterPro" id="IPR029063">
    <property type="entry name" value="SAM-dependent_MTases_sf"/>
</dbReference>
<organism evidence="11 12">
    <name type="scientific">Aquatica leii</name>
    <dbReference type="NCBI Taxonomy" id="1421715"/>
    <lineage>
        <taxon>Eukaryota</taxon>
        <taxon>Metazoa</taxon>
        <taxon>Ecdysozoa</taxon>
        <taxon>Arthropoda</taxon>
        <taxon>Hexapoda</taxon>
        <taxon>Insecta</taxon>
        <taxon>Pterygota</taxon>
        <taxon>Neoptera</taxon>
        <taxon>Endopterygota</taxon>
        <taxon>Coleoptera</taxon>
        <taxon>Polyphaga</taxon>
        <taxon>Elateriformia</taxon>
        <taxon>Elateroidea</taxon>
        <taxon>Lampyridae</taxon>
        <taxon>Luciolinae</taxon>
        <taxon>Aquatica</taxon>
    </lineage>
</organism>
<sequence>METEQIITEGRATIRTSGKVFYNPVQEFNRDLSISVINTFSKEQNVANIEAGVKYDDGITILEALSATGLRSVRYAKEVCGVKSIIANDISHKAVDNMKSNIRENQVEHLVTASENDAIMLMYGHRAREKQFDVIDLDPYGCPSRFLDSAVQAIKDGGLLLITATDMAVLAGNSPETCYSKYGAISLRAKNCHEMALRILLQCIESHANRYGRYIEPILSISADFYIRVFVKVFSGAHKCKYSTSKLSMVYHCVGCETFTLQPLGVLKKTEKQVKFKLSPGPPVDRRCEHCQHTHVVGGPIWSAPIHSPQFINKVLTEVPQHLSTERRIQGVLNVIYEELVDCPLYYVLDRLIGVLHVTSLPMMEFRSALLNAGYEVSYSHAHRTSIKTNASPRVIWDILRCWEKSSGNNILLIKPEKDYSFSLNPNANPPSRREGYVRFQENPLPHWGPGTRATAMVGEVKIQKSKRNQGKRKRDALEDTSSSSHLFVQFSYHLFINRIKRLADNLLLKCFVDNKPIDKLRSLTVFRVAVINVAVGNKSLSVVMV</sequence>
<keyword evidence="5 10" id="KW-0819">tRNA processing</keyword>
<comment type="similarity">
    <text evidence="10">Belongs to the class I-like SAM-binding methyltransferase superfamily. Trm1 family.</text>
</comment>
<keyword evidence="1 10" id="KW-0820">tRNA-binding</keyword>
<dbReference type="GO" id="GO:0005634">
    <property type="term" value="C:nucleus"/>
    <property type="evidence" value="ECO:0007669"/>
    <property type="project" value="TreeGrafter"/>
</dbReference>
<dbReference type="FunFam" id="3.30.56.70:FF:000001">
    <property type="entry name" value="tRNA (guanine(26)-N(2))-dimethyltransferase"/>
    <property type="match status" value="1"/>
</dbReference>
<dbReference type="EMBL" id="JARPUR010000006">
    <property type="protein sequence ID" value="KAK4874326.1"/>
    <property type="molecule type" value="Genomic_DNA"/>
</dbReference>
<evidence type="ECO:0000256" key="10">
    <source>
        <dbReference type="PROSITE-ProRule" id="PRU00958"/>
    </source>
</evidence>
<gene>
    <name evidence="11" type="ORF">RN001_013686</name>
</gene>
<dbReference type="GO" id="GO:0160104">
    <property type="term" value="F:tRNA (guanine(26)-N2)-dimethyltransferase activity"/>
    <property type="evidence" value="ECO:0007669"/>
    <property type="project" value="UniProtKB-UniRule"/>
</dbReference>
<dbReference type="Pfam" id="PF02005">
    <property type="entry name" value="TRM"/>
    <property type="match status" value="1"/>
</dbReference>
<dbReference type="GO" id="GO:0000049">
    <property type="term" value="F:tRNA binding"/>
    <property type="evidence" value="ECO:0007669"/>
    <property type="project" value="UniProtKB-UniRule"/>
</dbReference>
<dbReference type="AlphaFoldDB" id="A0AAN7P4S2"/>
<comment type="catalytic activity">
    <reaction evidence="8 10">
        <text>guanosine(26) in tRNA + 2 S-adenosyl-L-methionine = N(2)-dimethylguanosine(26) in tRNA + 2 S-adenosyl-L-homocysteine + 2 H(+)</text>
        <dbReference type="Rhea" id="RHEA:43140"/>
        <dbReference type="Rhea" id="RHEA-COMP:10359"/>
        <dbReference type="Rhea" id="RHEA-COMP:10360"/>
        <dbReference type="ChEBI" id="CHEBI:15378"/>
        <dbReference type="ChEBI" id="CHEBI:57856"/>
        <dbReference type="ChEBI" id="CHEBI:59789"/>
        <dbReference type="ChEBI" id="CHEBI:74269"/>
        <dbReference type="ChEBI" id="CHEBI:74513"/>
        <dbReference type="EC" id="2.1.1.216"/>
    </reaction>
</comment>
<dbReference type="PANTHER" id="PTHR10631">
    <property type="entry name" value="N 2 ,N 2 -DIMETHYLGUANOSINE TRNA METHYLTRANSFERASE"/>
    <property type="match status" value="1"/>
</dbReference>
<evidence type="ECO:0000256" key="6">
    <source>
        <dbReference type="ARBA" id="ARBA00022884"/>
    </source>
</evidence>
<dbReference type="GO" id="GO:0002940">
    <property type="term" value="P:tRNA N2-guanine methylation"/>
    <property type="evidence" value="ECO:0007669"/>
    <property type="project" value="TreeGrafter"/>
</dbReference>
<dbReference type="CDD" id="cd02440">
    <property type="entry name" value="AdoMet_MTases"/>
    <property type="match status" value="1"/>
</dbReference>
<evidence type="ECO:0000256" key="7">
    <source>
        <dbReference type="ARBA" id="ARBA00039099"/>
    </source>
</evidence>
<dbReference type="PANTHER" id="PTHR10631:SF3">
    <property type="entry name" value="TRNA (GUANINE(26)-N(2))-DIMETHYLTRANSFERASE"/>
    <property type="match status" value="1"/>
</dbReference>
<evidence type="ECO:0000256" key="9">
    <source>
        <dbReference type="ARBA" id="ARBA00074266"/>
    </source>
</evidence>
<name>A0AAN7P4S2_9COLE</name>
<evidence type="ECO:0000313" key="11">
    <source>
        <dbReference type="EMBL" id="KAK4874326.1"/>
    </source>
</evidence>
<comment type="caution">
    <text evidence="11">The sequence shown here is derived from an EMBL/GenBank/DDBJ whole genome shotgun (WGS) entry which is preliminary data.</text>
</comment>
<dbReference type="InterPro" id="IPR002905">
    <property type="entry name" value="Trm1"/>
</dbReference>
<keyword evidence="2 10" id="KW-0489">Methyltransferase</keyword>
<protein>
    <recommendedName>
        <fullName evidence="9 10">tRNA (guanine(26)-N(2))-dimethyltransferase</fullName>
        <ecNumber evidence="7 10">2.1.1.216</ecNumber>
    </recommendedName>
</protein>
<keyword evidence="6 10" id="KW-0694">RNA-binding</keyword>
<dbReference type="PROSITE" id="PS51626">
    <property type="entry name" value="SAM_MT_TRM1"/>
    <property type="match status" value="1"/>
</dbReference>
<reference evidence="12" key="1">
    <citation type="submission" date="2023-01" db="EMBL/GenBank/DDBJ databases">
        <title>Key to firefly adult light organ development and bioluminescence: homeobox transcription factors regulate luciferase expression and transportation to peroxisome.</title>
        <authorList>
            <person name="Fu X."/>
        </authorList>
    </citation>
    <scope>NUCLEOTIDE SEQUENCE [LARGE SCALE GENOMIC DNA]</scope>
</reference>
<dbReference type="Gene3D" id="3.40.50.150">
    <property type="entry name" value="Vaccinia Virus protein VP39"/>
    <property type="match status" value="1"/>
</dbReference>
<dbReference type="FunFam" id="3.40.50.150:FF:000051">
    <property type="entry name" value="tRNA (guanine(26)-N(2))-dimethyltransferase"/>
    <property type="match status" value="1"/>
</dbReference>
<evidence type="ECO:0000256" key="5">
    <source>
        <dbReference type="ARBA" id="ARBA00022694"/>
    </source>
</evidence>
<proteinExistence type="inferred from homology"/>
<evidence type="ECO:0000256" key="8">
    <source>
        <dbReference type="ARBA" id="ARBA00051897"/>
    </source>
</evidence>
<accession>A0AAN7P4S2</accession>
<evidence type="ECO:0000313" key="12">
    <source>
        <dbReference type="Proteomes" id="UP001353858"/>
    </source>
</evidence>
<evidence type="ECO:0000256" key="3">
    <source>
        <dbReference type="ARBA" id="ARBA00022679"/>
    </source>
</evidence>
<dbReference type="NCBIfam" id="TIGR00308">
    <property type="entry name" value="TRM1"/>
    <property type="match status" value="1"/>
</dbReference>
<dbReference type="Proteomes" id="UP001353858">
    <property type="component" value="Unassembled WGS sequence"/>
</dbReference>
<keyword evidence="3 10" id="KW-0808">Transferase</keyword>
<dbReference type="Gene3D" id="3.30.56.70">
    <property type="entry name" value="N2,N2-dimethylguanosine tRNA methyltransferase, C-terminal domain"/>
    <property type="match status" value="1"/>
</dbReference>
<dbReference type="InterPro" id="IPR042296">
    <property type="entry name" value="tRNA_met_Trm1_C"/>
</dbReference>
<keyword evidence="4 10" id="KW-0949">S-adenosyl-L-methionine</keyword>